<dbReference type="NCBIfam" id="TIGR01613">
    <property type="entry name" value="primase_Cterm"/>
    <property type="match status" value="1"/>
</dbReference>
<dbReference type="InterPro" id="IPR045455">
    <property type="entry name" value="NrS-1_pol-like_helicase"/>
</dbReference>
<evidence type="ECO:0000256" key="4">
    <source>
        <dbReference type="ARBA" id="ARBA00022840"/>
    </source>
</evidence>
<dbReference type="AlphaFoldDB" id="A0A9X4ABI5"/>
<keyword evidence="3" id="KW-0347">Helicase</keyword>
<evidence type="ECO:0000256" key="3">
    <source>
        <dbReference type="ARBA" id="ARBA00022806"/>
    </source>
</evidence>
<dbReference type="InterPro" id="IPR014818">
    <property type="entry name" value="Phage/plasmid_primase_P4_C"/>
</dbReference>
<sequence length="507" mass="59047">MVKKEKGKNMLNIGKELAKISKSLDQDHVDKVRQDQLKQNNLPCWIYFADKDKKEKKVNVSLLGEQILNDYTFLLSENDDKEAFYEYQPKTGIYIEHPKSYIKTVVHKYLVKYWLWKQSTELQTYQYILGGLKRCLFKNTFGKNPKMIFNFKNGVFDWQTMKLRNHSPNDYLTTVTTYNLNTTTPSKAPETNKYFDLVFGENAKTMKEFVGYCFYPSYEPIQCIFILKGDGGDGKSTFSNFLGKLLGKDNVSHIGLKDLASNKENNFKLIGLQRKSLNISAELKDTPDNLNTAILKQLSGNDSNNSSVKGKKDLDFPNYAKLLIHTNELVTFRDTSRGWRRRIFVIDFHSIPDFENTINWQKTKEEYGAFAYECIKLANEAIKRKDLTTTDSILNNRNEWIHSNDPLQSFIDECCYEGVNETVNKKDLVNAYRNWCYENGYKPYSVQRLKTELEKKKIYEKDNNIKVMGTTKREHIYYFEGISLNNNANAESIYNPVVKHIRQTGKP</sequence>
<dbReference type="GO" id="GO:0005524">
    <property type="term" value="F:ATP binding"/>
    <property type="evidence" value="ECO:0007669"/>
    <property type="project" value="UniProtKB-KW"/>
</dbReference>
<dbReference type="Pfam" id="PF03288">
    <property type="entry name" value="Pox_D5"/>
    <property type="match status" value="1"/>
</dbReference>
<dbReference type="EMBL" id="JAOTGY010000042">
    <property type="protein sequence ID" value="MDB6259062.1"/>
    <property type="molecule type" value="Genomic_DNA"/>
</dbReference>
<organism evidence="6 7">
    <name type="scientific">Lactobacillus amylovorus</name>
    <dbReference type="NCBI Taxonomy" id="1604"/>
    <lineage>
        <taxon>Bacteria</taxon>
        <taxon>Bacillati</taxon>
        <taxon>Bacillota</taxon>
        <taxon>Bacilli</taxon>
        <taxon>Lactobacillales</taxon>
        <taxon>Lactobacillaceae</taxon>
        <taxon>Lactobacillus</taxon>
    </lineage>
</organism>
<reference evidence="6" key="1">
    <citation type="journal article" date="2022" name="Microorganisms">
        <title>Antibiotic Susceptibility, Resistance Gene Determinants and Corresponding Genomic Regions in Lactobacillus amylovorus Isolates Derived from Wild Boars and Domestic Pigs.</title>
        <authorList>
            <person name="Moravkova M."/>
            <person name="Kostovova I."/>
            <person name="Kavanova K."/>
            <person name="Pechar R."/>
            <person name="Stanek S."/>
            <person name="Brychta A."/>
            <person name="Zeman M."/>
            <person name="Kubasova T."/>
        </authorList>
    </citation>
    <scope>NUCLEOTIDE SEQUENCE</scope>
    <source>
        <strain evidence="6">M490A</strain>
    </source>
</reference>
<evidence type="ECO:0000256" key="2">
    <source>
        <dbReference type="ARBA" id="ARBA00022801"/>
    </source>
</evidence>
<dbReference type="InterPro" id="IPR051620">
    <property type="entry name" value="ORF904-like_C"/>
</dbReference>
<dbReference type="PANTHER" id="PTHR35372">
    <property type="entry name" value="ATP BINDING PROTEIN-RELATED"/>
    <property type="match status" value="1"/>
</dbReference>
<evidence type="ECO:0000313" key="7">
    <source>
        <dbReference type="Proteomes" id="UP001141981"/>
    </source>
</evidence>
<dbReference type="GO" id="GO:0016787">
    <property type="term" value="F:hydrolase activity"/>
    <property type="evidence" value="ECO:0007669"/>
    <property type="project" value="UniProtKB-KW"/>
</dbReference>
<dbReference type="InterPro" id="IPR014015">
    <property type="entry name" value="Helicase_SF3_DNA-vir"/>
</dbReference>
<dbReference type="InterPro" id="IPR006500">
    <property type="entry name" value="Helicase_put_C_phage/plasmid"/>
</dbReference>
<dbReference type="PANTHER" id="PTHR35372:SF2">
    <property type="entry name" value="SF3 HELICASE DOMAIN-CONTAINING PROTEIN"/>
    <property type="match status" value="1"/>
</dbReference>
<dbReference type="Gene3D" id="3.40.50.300">
    <property type="entry name" value="P-loop containing nucleotide triphosphate hydrolases"/>
    <property type="match status" value="1"/>
</dbReference>
<dbReference type="RefSeq" id="WP_271880887.1">
    <property type="nucleotide sequence ID" value="NZ_JAOTGY010000042.1"/>
</dbReference>
<evidence type="ECO:0000256" key="1">
    <source>
        <dbReference type="ARBA" id="ARBA00022741"/>
    </source>
</evidence>
<name>A0A9X4ABI5_LACAM</name>
<dbReference type="Pfam" id="PF19263">
    <property type="entry name" value="DUF5906"/>
    <property type="match status" value="1"/>
</dbReference>
<gene>
    <name evidence="6" type="ORF">ODU72_10575</name>
</gene>
<dbReference type="SUPFAM" id="SSF52540">
    <property type="entry name" value="P-loop containing nucleoside triphosphate hydrolases"/>
    <property type="match status" value="1"/>
</dbReference>
<reference evidence="6" key="2">
    <citation type="submission" date="2022-10" db="EMBL/GenBank/DDBJ databases">
        <authorList>
            <person name="Kostovova I."/>
            <person name="Moravkova M."/>
            <person name="Pechar R."/>
        </authorList>
    </citation>
    <scope>NUCLEOTIDE SEQUENCE</scope>
    <source>
        <strain evidence="6">M490A</strain>
    </source>
</reference>
<evidence type="ECO:0000259" key="5">
    <source>
        <dbReference type="PROSITE" id="PS51206"/>
    </source>
</evidence>
<dbReference type="PROSITE" id="PS51206">
    <property type="entry name" value="SF3_HELICASE_1"/>
    <property type="match status" value="1"/>
</dbReference>
<keyword evidence="4" id="KW-0067">ATP-binding</keyword>
<dbReference type="GO" id="GO:0004386">
    <property type="term" value="F:helicase activity"/>
    <property type="evidence" value="ECO:0007669"/>
    <property type="project" value="UniProtKB-KW"/>
</dbReference>
<feature type="domain" description="SF3 helicase" evidence="5">
    <location>
        <begin position="201"/>
        <end position="361"/>
    </location>
</feature>
<dbReference type="InterPro" id="IPR027417">
    <property type="entry name" value="P-loop_NTPase"/>
</dbReference>
<keyword evidence="2" id="KW-0378">Hydrolase</keyword>
<dbReference type="SMART" id="SM00885">
    <property type="entry name" value="D5_N"/>
    <property type="match status" value="1"/>
</dbReference>
<comment type="caution">
    <text evidence="6">The sequence shown here is derived from an EMBL/GenBank/DDBJ whole genome shotgun (WGS) entry which is preliminary data.</text>
</comment>
<evidence type="ECO:0000313" key="6">
    <source>
        <dbReference type="EMBL" id="MDB6259062.1"/>
    </source>
</evidence>
<proteinExistence type="predicted"/>
<dbReference type="Pfam" id="PF08706">
    <property type="entry name" value="D5_N"/>
    <property type="match status" value="1"/>
</dbReference>
<protein>
    <submittedName>
        <fullName evidence="6">Phage/plasmid primase, P4 family</fullName>
    </submittedName>
</protein>
<accession>A0A9X4ABI5</accession>
<keyword evidence="1" id="KW-0547">Nucleotide-binding</keyword>
<dbReference type="InterPro" id="IPR004968">
    <property type="entry name" value="DNA_primase/NTPase_C"/>
</dbReference>
<dbReference type="Proteomes" id="UP001141981">
    <property type="component" value="Unassembled WGS sequence"/>
</dbReference>